<sequence>MQVFPPALLYFLQSWSFGLTFLLPIFSFTLQVILIPMGLRRKYSSNNALRLLLLLFYLSADWAATTSLGTLVKFYGSYEDAFFGRLFILAPFMLLHLGGSDTITAYSMEDNDLWYRSFFGFFVQVGIAFYILLLALQPQHLDFLGIPIFVAGIIKYGERIWVFRSTSTQRLPDLLLSTTRFSPIQINAAKSKHLHLEFPIQINVDHEATQNPHFSHLHLLHIAYYFFKTNKFLFVDLTLTSYDLQQSLHYFMQFDSREAFKVIELELGFMYDFFYTKASIIHSRWGPILRLTTLFSIVVVIVTFHIDHFDPGFNNPLTNILTLILLYGALSLEISSFILFLCSDWNVIRLTKSSYSLAHLTFKAISRCGWSVKKYRWSNSVRQYNLISCCLKETKYGRYCKYFRTSYISKIMTASRNISDELKTRIFQQLTQKLEVNEENRKLPGWILRKHNCYNQLGWSLELDSDQSILLWHIATNICYHRDKETEASNCSLLEDGTLLSDFLTYLLVYHHSLFLDGMSEIRFCETVDSAIEFMQQRKSIETTSDACKSMLDLETSTVYKDAGNSVFFGGCRLARELQGLEGCERWEIINHVWVEMLANISCECRWYEHAKKLRHGGNLLTHVWLLMHHLGYIKPANLSTMQDQQDEILDHVVDQPDNLHTPQDTPLE</sequence>
<keyword evidence="1" id="KW-0472">Membrane</keyword>
<dbReference type="Pfam" id="PF13968">
    <property type="entry name" value="DUF4220"/>
    <property type="match status" value="1"/>
</dbReference>
<proteinExistence type="predicted"/>
<dbReference type="AlphaFoldDB" id="A0A6J1CKT2"/>
<dbReference type="InterPro" id="IPR007658">
    <property type="entry name" value="DUF594"/>
</dbReference>
<dbReference type="OrthoDB" id="1689146at2759"/>
<dbReference type="PANTHER" id="PTHR31325">
    <property type="entry name" value="OS01G0798800 PROTEIN-RELATED"/>
    <property type="match status" value="1"/>
</dbReference>
<keyword evidence="3" id="KW-1185">Reference proteome</keyword>
<evidence type="ECO:0000313" key="4">
    <source>
        <dbReference type="RefSeq" id="XP_022141971.1"/>
    </source>
</evidence>
<dbReference type="GeneID" id="111012216"/>
<keyword evidence="1" id="KW-1133">Transmembrane helix</keyword>
<dbReference type="Pfam" id="PF04578">
    <property type="entry name" value="DUF594"/>
    <property type="match status" value="1"/>
</dbReference>
<feature type="transmembrane region" description="Helical" evidence="1">
    <location>
        <begin position="118"/>
        <end position="137"/>
    </location>
</feature>
<dbReference type="InterPro" id="IPR025315">
    <property type="entry name" value="DUF4220"/>
</dbReference>
<dbReference type="Proteomes" id="UP000504603">
    <property type="component" value="Unplaced"/>
</dbReference>
<protein>
    <submittedName>
        <fullName evidence="4">Uncharacterized protein LOC111012216</fullName>
    </submittedName>
</protein>
<name>A0A6J1CKT2_MOMCH</name>
<feature type="transmembrane region" description="Helical" evidence="1">
    <location>
        <begin position="288"/>
        <end position="306"/>
    </location>
</feature>
<feature type="transmembrane region" description="Helical" evidence="1">
    <location>
        <begin position="82"/>
        <end position="106"/>
    </location>
</feature>
<accession>A0A6J1CKT2</accession>
<evidence type="ECO:0000313" key="3">
    <source>
        <dbReference type="Proteomes" id="UP000504603"/>
    </source>
</evidence>
<feature type="domain" description="DUF4220" evidence="2">
    <location>
        <begin position="55"/>
        <end position="388"/>
    </location>
</feature>
<evidence type="ECO:0000259" key="2">
    <source>
        <dbReference type="Pfam" id="PF13968"/>
    </source>
</evidence>
<organism evidence="3 4">
    <name type="scientific">Momordica charantia</name>
    <name type="common">Bitter gourd</name>
    <name type="synonym">Balsam pear</name>
    <dbReference type="NCBI Taxonomy" id="3673"/>
    <lineage>
        <taxon>Eukaryota</taxon>
        <taxon>Viridiplantae</taxon>
        <taxon>Streptophyta</taxon>
        <taxon>Embryophyta</taxon>
        <taxon>Tracheophyta</taxon>
        <taxon>Spermatophyta</taxon>
        <taxon>Magnoliopsida</taxon>
        <taxon>eudicotyledons</taxon>
        <taxon>Gunneridae</taxon>
        <taxon>Pentapetalae</taxon>
        <taxon>rosids</taxon>
        <taxon>fabids</taxon>
        <taxon>Cucurbitales</taxon>
        <taxon>Cucurbitaceae</taxon>
        <taxon>Momordiceae</taxon>
        <taxon>Momordica</taxon>
    </lineage>
</organism>
<evidence type="ECO:0000256" key="1">
    <source>
        <dbReference type="SAM" id="Phobius"/>
    </source>
</evidence>
<reference evidence="4" key="1">
    <citation type="submission" date="2025-08" db="UniProtKB">
        <authorList>
            <consortium name="RefSeq"/>
        </authorList>
    </citation>
    <scope>IDENTIFICATION</scope>
    <source>
        <strain evidence="4">OHB3-1</strain>
    </source>
</reference>
<dbReference type="KEGG" id="mcha:111012216"/>
<feature type="transmembrane region" description="Helical" evidence="1">
    <location>
        <begin position="15"/>
        <end position="39"/>
    </location>
</feature>
<feature type="transmembrane region" description="Helical" evidence="1">
    <location>
        <begin position="318"/>
        <end position="342"/>
    </location>
</feature>
<feature type="transmembrane region" description="Helical" evidence="1">
    <location>
        <begin position="51"/>
        <end position="76"/>
    </location>
</feature>
<gene>
    <name evidence="4" type="primary">LOC111012216</name>
</gene>
<feature type="transmembrane region" description="Helical" evidence="1">
    <location>
        <begin position="143"/>
        <end position="162"/>
    </location>
</feature>
<dbReference type="RefSeq" id="XP_022141971.1">
    <property type="nucleotide sequence ID" value="XM_022286279.1"/>
</dbReference>
<keyword evidence="1" id="KW-0812">Transmembrane</keyword>